<feature type="transmembrane region" description="Helical" evidence="1">
    <location>
        <begin position="7"/>
        <end position="27"/>
    </location>
</feature>
<dbReference type="Proteomes" id="UP000005741">
    <property type="component" value="Chromosome"/>
</dbReference>
<dbReference type="InParanoid" id="H1YWN4"/>
<evidence type="ECO:0000256" key="1">
    <source>
        <dbReference type="SAM" id="Phobius"/>
    </source>
</evidence>
<sequence length="152" mass="17682">MKRKQIITVGIIAIIIISATYISILNYNSWNEYNEINLNTTVSEKIDNDKTTTEPTQAVHGQIMVLVNVSESNSWMYPQNSTIEQLVSFGYKEVEVSDETFEDYPFIKEILEPKYMTTKAVTGKEKEIFFEKFYGVTFRYKDNNYVIDCILN</sequence>
<dbReference type="RefSeq" id="WP_004079359.1">
    <property type="nucleotide sequence ID" value="NZ_CM001436.1"/>
</dbReference>
<protein>
    <submittedName>
        <fullName evidence="2">Uncharacterized protein</fullName>
    </submittedName>
</protein>
<organism evidence="2 3">
    <name type="scientific">Methanoplanus limicola DSM 2279</name>
    <dbReference type="NCBI Taxonomy" id="937775"/>
    <lineage>
        <taxon>Archaea</taxon>
        <taxon>Methanobacteriati</taxon>
        <taxon>Methanobacteriota</taxon>
        <taxon>Stenosarchaea group</taxon>
        <taxon>Methanomicrobia</taxon>
        <taxon>Methanomicrobiales</taxon>
        <taxon>Methanomicrobiaceae</taxon>
        <taxon>Methanoplanus</taxon>
    </lineage>
</organism>
<evidence type="ECO:0000313" key="3">
    <source>
        <dbReference type="Proteomes" id="UP000005741"/>
    </source>
</evidence>
<keyword evidence="1" id="KW-0472">Membrane</keyword>
<keyword evidence="1" id="KW-1133">Transmembrane helix</keyword>
<accession>H1YWN4</accession>
<dbReference type="AlphaFoldDB" id="H1YWN4"/>
<name>H1YWN4_9EURY</name>
<keyword evidence="1" id="KW-0812">Transmembrane</keyword>
<reference evidence="2 3" key="1">
    <citation type="submission" date="2011-10" db="EMBL/GenBank/DDBJ databases">
        <title>The Improved High-Quality Draft genome of Methanoplanus limicola DSM 2279.</title>
        <authorList>
            <consortium name="US DOE Joint Genome Institute (JGI-PGF)"/>
            <person name="Lucas S."/>
            <person name="Copeland A."/>
            <person name="Lapidus A."/>
            <person name="Glavina del Rio T."/>
            <person name="Dalin E."/>
            <person name="Tice H."/>
            <person name="Bruce D."/>
            <person name="Goodwin L."/>
            <person name="Pitluck S."/>
            <person name="Peters L."/>
            <person name="Mikhailova N."/>
            <person name="Lu M."/>
            <person name="Kyrpides N."/>
            <person name="Mavromatis K."/>
            <person name="Ivanova N."/>
            <person name="Markowitz V."/>
            <person name="Cheng J.-F."/>
            <person name="Hugenholtz P."/>
            <person name="Woyke T."/>
            <person name="Wu D."/>
            <person name="Wirth R."/>
            <person name="Brambilla E.-M."/>
            <person name="Klenk H.-P."/>
            <person name="Eisen J.A."/>
        </authorList>
    </citation>
    <scope>NUCLEOTIDE SEQUENCE [LARGE SCALE GENOMIC DNA]</scope>
    <source>
        <strain evidence="2 3">DSM 2279</strain>
    </source>
</reference>
<dbReference type="EMBL" id="CM001436">
    <property type="protein sequence ID" value="EHQ36775.1"/>
    <property type="molecule type" value="Genomic_DNA"/>
</dbReference>
<keyword evidence="3" id="KW-1185">Reference proteome</keyword>
<dbReference type="HOGENOM" id="CLU_1718230_0_0_2"/>
<evidence type="ECO:0000313" key="2">
    <source>
        <dbReference type="EMBL" id="EHQ36775.1"/>
    </source>
</evidence>
<gene>
    <name evidence="2" type="ORF">Metlim_2740</name>
</gene>
<proteinExistence type="predicted"/>